<name>A0A480AQE0_9BURK</name>
<dbReference type="PROSITE" id="PS51782">
    <property type="entry name" value="LYSM"/>
    <property type="match status" value="1"/>
</dbReference>
<dbReference type="AlphaFoldDB" id="A0A480AQE0"/>
<dbReference type="InterPro" id="IPR045361">
    <property type="entry name" value="CIS_tube_prot_N"/>
</dbReference>
<comment type="caution">
    <text evidence="2">The sequence shown here is derived from an EMBL/GenBank/DDBJ whole genome shotgun (WGS) entry which is preliminary data.</text>
</comment>
<dbReference type="Pfam" id="PF19266">
    <property type="entry name" value="CIS_tube"/>
    <property type="match status" value="1"/>
</dbReference>
<gene>
    <name evidence="2" type="ORF">AQPW35_00090</name>
</gene>
<evidence type="ECO:0000259" key="1">
    <source>
        <dbReference type="PROSITE" id="PS51782"/>
    </source>
</evidence>
<keyword evidence="3" id="KW-1185">Reference proteome</keyword>
<dbReference type="InterPro" id="IPR018392">
    <property type="entry name" value="LysM"/>
</dbReference>
<dbReference type="Proteomes" id="UP000301751">
    <property type="component" value="Unassembled WGS sequence"/>
</dbReference>
<dbReference type="OrthoDB" id="9815939at2"/>
<dbReference type="RefSeq" id="WP_137730724.1">
    <property type="nucleotide sequence ID" value="NZ_BJCL01000001.1"/>
</dbReference>
<feature type="domain" description="LysM" evidence="1">
    <location>
        <begin position="182"/>
        <end position="229"/>
    </location>
</feature>
<protein>
    <recommendedName>
        <fullName evidence="1">LysM domain-containing protein</fullName>
    </recommendedName>
</protein>
<proteinExistence type="predicted"/>
<evidence type="ECO:0000313" key="2">
    <source>
        <dbReference type="EMBL" id="GCL60928.1"/>
    </source>
</evidence>
<evidence type="ECO:0000313" key="3">
    <source>
        <dbReference type="Proteomes" id="UP000301751"/>
    </source>
</evidence>
<sequence length="240" mass="26813">MSLVNLFKLEKMRIEGYLDERRRRPTSPAEIQLMFNPASYQRSHAVVYNDARLQPLNTEGRPARYALTEPGTLALQLVIDGTGVHQFGAEQLLGPPSVKKRVAELEKMCLRMNGDIHQPNFLVVRWGDFSFQGRLQTLDITYKLFDESGDPLRAEVDVSFIEDRATETAARAAAKSSPDLTHVRTVQAGDTLPLLCVSIYGSARHYLLVARHNGLDDFRQLQPGQQIQFPPLDAAGGLPT</sequence>
<dbReference type="CDD" id="cd00118">
    <property type="entry name" value="LysM"/>
    <property type="match status" value="1"/>
</dbReference>
<reference evidence="3" key="1">
    <citation type="submission" date="2019-03" db="EMBL/GenBank/DDBJ databases">
        <title>Aquabacterium pictum sp.nov., the first bacteriochlorophyll a-containing freshwater bacterium in the genus Aquabacterium of the class Betaproteobacteria.</title>
        <authorList>
            <person name="Hirose S."/>
            <person name="Tank M."/>
            <person name="Hara E."/>
            <person name="Tamaki H."/>
            <person name="Takaichi S."/>
            <person name="Haruta S."/>
            <person name="Hanada S."/>
        </authorList>
    </citation>
    <scope>NUCLEOTIDE SEQUENCE [LARGE SCALE GENOMIC DNA]</scope>
    <source>
        <strain evidence="3">W35</strain>
    </source>
</reference>
<dbReference type="EMBL" id="BJCL01000001">
    <property type="protein sequence ID" value="GCL60928.1"/>
    <property type="molecule type" value="Genomic_DNA"/>
</dbReference>
<organism evidence="2 3">
    <name type="scientific">Pseudaquabacterium pictum</name>
    <dbReference type="NCBI Taxonomy" id="2315236"/>
    <lineage>
        <taxon>Bacteria</taxon>
        <taxon>Pseudomonadati</taxon>
        <taxon>Pseudomonadota</taxon>
        <taxon>Betaproteobacteria</taxon>
        <taxon>Burkholderiales</taxon>
        <taxon>Sphaerotilaceae</taxon>
        <taxon>Pseudaquabacterium</taxon>
    </lineage>
</organism>
<accession>A0A480AQE0</accession>